<dbReference type="Proteomes" id="UP000054549">
    <property type="component" value="Unassembled WGS sequence"/>
</dbReference>
<keyword evidence="2" id="KW-1185">Reference proteome</keyword>
<dbReference type="AlphaFoldDB" id="A0A0C2X0T5"/>
<proteinExistence type="predicted"/>
<gene>
    <name evidence="1" type="ORF">M378DRAFT_128613</name>
</gene>
<name>A0A0C2X0T5_AMAMK</name>
<dbReference type="InParanoid" id="A0A0C2X0T5"/>
<dbReference type="HOGENOM" id="CLU_015601_0_0_1"/>
<dbReference type="STRING" id="946122.A0A0C2X0T5"/>
<protein>
    <submittedName>
        <fullName evidence="1">Uncharacterized protein</fullName>
    </submittedName>
</protein>
<dbReference type="PANTHER" id="PTHR39214">
    <property type="entry name" value="MICROBODY (PEROXISOME) BIOGENESIS PROTEIN PEROXIN 8 (EUROFUNG)"/>
    <property type="match status" value="1"/>
</dbReference>
<dbReference type="OrthoDB" id="2357318at2759"/>
<dbReference type="PANTHER" id="PTHR39214:SF1">
    <property type="entry name" value="MICROBODY (PEROXISOME) BIOGENESIS PROTEIN PEROXIN 8 (EUROFUNG)"/>
    <property type="match status" value="1"/>
</dbReference>
<reference evidence="1 2" key="1">
    <citation type="submission" date="2014-04" db="EMBL/GenBank/DDBJ databases">
        <title>Evolutionary Origins and Diversification of the Mycorrhizal Mutualists.</title>
        <authorList>
            <consortium name="DOE Joint Genome Institute"/>
            <consortium name="Mycorrhizal Genomics Consortium"/>
            <person name="Kohler A."/>
            <person name="Kuo A."/>
            <person name="Nagy L.G."/>
            <person name="Floudas D."/>
            <person name="Copeland A."/>
            <person name="Barry K.W."/>
            <person name="Cichocki N."/>
            <person name="Veneault-Fourrey C."/>
            <person name="LaButti K."/>
            <person name="Lindquist E.A."/>
            <person name="Lipzen A."/>
            <person name="Lundell T."/>
            <person name="Morin E."/>
            <person name="Murat C."/>
            <person name="Riley R."/>
            <person name="Ohm R."/>
            <person name="Sun H."/>
            <person name="Tunlid A."/>
            <person name="Henrissat B."/>
            <person name="Grigoriev I.V."/>
            <person name="Hibbett D.S."/>
            <person name="Martin F."/>
        </authorList>
    </citation>
    <scope>NUCLEOTIDE SEQUENCE [LARGE SCALE GENOMIC DNA]</scope>
    <source>
        <strain evidence="1 2">Koide BX008</strain>
    </source>
</reference>
<evidence type="ECO:0000313" key="2">
    <source>
        <dbReference type="Proteomes" id="UP000054549"/>
    </source>
</evidence>
<sequence>MDRSYRVLLSHLHSESPVVGLEPIQAALSHHLAHLSPLPTPLAATVVSSPLFLSQPFTHQKLQSLSTAFRHAVHFRLQILEKRAENRSTVASLFSSTIQTALAQWIIDVANGLQGGQPVVRLACLTGLLLGVEDVERAMREEKQTSLDLGRGRDMVENELVIAVAEVVDSYGVEPRSEWEKEFRPILSESQTLRLSLILASQCLPLVSRTRLEALPLPVINGMLVSTIKQAFRSGTFVSPLTQLPSSSTTGPLQIPSTVAQSVKDLTSSLPYASIALLSKLTALTLEVMLDTTRSQRMHQAMETTIAALSAFKQMAETIESDWNSSYLVGRNVDDIDSNSQEVSKQLWSTFKTFLFSTVMVSQAALSTVVYVPPHLFAPSSRPTHLALQVFETLYHLSFVVSEFGGVTADSNSFSELKRVTYLALDILCQDPKEADCFVKRICVPLGIAGGGQTKQVNLHEQVRRQKKMFALSCLEQLVPVLSLECIRDWVWEMAYPHLAESSHREIYESAHSVVLAIFASHASSCDQETEEQTKIEDGLFSNNFVTRIIPFYAHCLIENSADHKLSSTQLQLAYSALVRSSAVSGGVNTQSSAALAWYCVDTLFEAFDDLGSTVKGKQKETQNTSQDAAAHLHRLHLTLIATVSSLPLSLMLPVLDKIADILREGTARGVSQEQKEELRSALFKEILEKVGEKQAAMRWWFDNLQSLEEDAVDCERLVGDVERPEL</sequence>
<dbReference type="EMBL" id="KN818267">
    <property type="protein sequence ID" value="KIL62751.1"/>
    <property type="molecule type" value="Genomic_DNA"/>
</dbReference>
<accession>A0A0C2X0T5</accession>
<dbReference type="InterPro" id="IPR055334">
    <property type="entry name" value="PEX8-like"/>
</dbReference>
<organism evidence="1 2">
    <name type="scientific">Amanita muscaria (strain Koide BX008)</name>
    <dbReference type="NCBI Taxonomy" id="946122"/>
    <lineage>
        <taxon>Eukaryota</taxon>
        <taxon>Fungi</taxon>
        <taxon>Dikarya</taxon>
        <taxon>Basidiomycota</taxon>
        <taxon>Agaricomycotina</taxon>
        <taxon>Agaricomycetes</taxon>
        <taxon>Agaricomycetidae</taxon>
        <taxon>Agaricales</taxon>
        <taxon>Pluteineae</taxon>
        <taxon>Amanitaceae</taxon>
        <taxon>Amanita</taxon>
    </lineage>
</organism>
<evidence type="ECO:0000313" key="1">
    <source>
        <dbReference type="EMBL" id="KIL62751.1"/>
    </source>
</evidence>